<keyword evidence="3" id="KW-1185">Reference proteome</keyword>
<dbReference type="Gramene" id="Pp3c6_27030V3.1">
    <property type="protein sequence ID" value="PAC:32977660.CDS.1"/>
    <property type="gene ID" value="Pp3c6_27030"/>
</dbReference>
<dbReference type="Proteomes" id="UP000006727">
    <property type="component" value="Chromosome 6"/>
</dbReference>
<evidence type="ECO:0000313" key="2">
    <source>
        <dbReference type="EnsemblPlants" id="PAC:32977661.CDS.1"/>
    </source>
</evidence>
<protein>
    <submittedName>
        <fullName evidence="2">Uncharacterized protein</fullName>
    </submittedName>
</protein>
<dbReference type="AlphaFoldDB" id="A0A7I3ZT68"/>
<accession>A0A7I3ZT68</accession>
<evidence type="ECO:0000313" key="3">
    <source>
        <dbReference type="Proteomes" id="UP000006727"/>
    </source>
</evidence>
<dbReference type="Gramene" id="Pp3c6_27030V3.2">
    <property type="protein sequence ID" value="PAC:32977661.CDS.1"/>
    <property type="gene ID" value="Pp3c6_27030"/>
</dbReference>
<reference evidence="2 3" key="1">
    <citation type="journal article" date="2008" name="Science">
        <title>The Physcomitrella genome reveals evolutionary insights into the conquest of land by plants.</title>
        <authorList>
            <person name="Rensing S."/>
            <person name="Lang D."/>
            <person name="Zimmer A."/>
            <person name="Terry A."/>
            <person name="Salamov A."/>
            <person name="Shapiro H."/>
            <person name="Nishiyama T."/>
            <person name="Perroud P.-F."/>
            <person name="Lindquist E."/>
            <person name="Kamisugi Y."/>
            <person name="Tanahashi T."/>
            <person name="Sakakibara K."/>
            <person name="Fujita T."/>
            <person name="Oishi K."/>
            <person name="Shin-I T."/>
            <person name="Kuroki Y."/>
            <person name="Toyoda A."/>
            <person name="Suzuki Y."/>
            <person name="Hashimoto A."/>
            <person name="Yamaguchi K."/>
            <person name="Sugano A."/>
            <person name="Kohara Y."/>
            <person name="Fujiyama A."/>
            <person name="Anterola A."/>
            <person name="Aoki S."/>
            <person name="Ashton N."/>
            <person name="Barbazuk W.B."/>
            <person name="Barker E."/>
            <person name="Bennetzen J."/>
            <person name="Bezanilla M."/>
            <person name="Blankenship R."/>
            <person name="Cho S.H."/>
            <person name="Dutcher S."/>
            <person name="Estelle M."/>
            <person name="Fawcett J.A."/>
            <person name="Gundlach H."/>
            <person name="Hanada K."/>
            <person name="Heyl A."/>
            <person name="Hicks K.A."/>
            <person name="Hugh J."/>
            <person name="Lohr M."/>
            <person name="Mayer K."/>
            <person name="Melkozernov A."/>
            <person name="Murata T."/>
            <person name="Nelson D."/>
            <person name="Pils B."/>
            <person name="Prigge M."/>
            <person name="Reiss B."/>
            <person name="Renner T."/>
            <person name="Rombauts S."/>
            <person name="Rushton P."/>
            <person name="Sanderfoot A."/>
            <person name="Schween G."/>
            <person name="Shiu S.-H."/>
            <person name="Stueber K."/>
            <person name="Theodoulou F.L."/>
            <person name="Tu H."/>
            <person name="Van de Peer Y."/>
            <person name="Verrier P.J."/>
            <person name="Waters E."/>
            <person name="Wood A."/>
            <person name="Yang L."/>
            <person name="Cove D."/>
            <person name="Cuming A."/>
            <person name="Hasebe M."/>
            <person name="Lucas S."/>
            <person name="Mishler D.B."/>
            <person name="Reski R."/>
            <person name="Grigoriev I."/>
            <person name="Quatrano R.S."/>
            <person name="Boore J.L."/>
        </authorList>
    </citation>
    <scope>NUCLEOTIDE SEQUENCE [LARGE SCALE GENOMIC DNA]</scope>
    <source>
        <strain evidence="2 3">cv. Gransden 2004</strain>
    </source>
</reference>
<dbReference type="EMBL" id="ABEU02000006">
    <property type="status" value="NOT_ANNOTATED_CDS"/>
    <property type="molecule type" value="Genomic_DNA"/>
</dbReference>
<reference evidence="2" key="3">
    <citation type="submission" date="2020-12" db="UniProtKB">
        <authorList>
            <consortium name="EnsemblPlants"/>
        </authorList>
    </citation>
    <scope>IDENTIFICATION</scope>
</reference>
<sequence>MSLRFSSQGLGGYKRSTRRDAIEGDDSKGWQLHAGLSLLHNELHQAAAKAQDAPPCE</sequence>
<reference evidence="2 3" key="2">
    <citation type="journal article" date="2018" name="Plant J.">
        <title>The Physcomitrella patens chromosome-scale assembly reveals moss genome structure and evolution.</title>
        <authorList>
            <person name="Lang D."/>
            <person name="Ullrich K.K."/>
            <person name="Murat F."/>
            <person name="Fuchs J."/>
            <person name="Jenkins J."/>
            <person name="Haas F.B."/>
            <person name="Piednoel M."/>
            <person name="Gundlach H."/>
            <person name="Van Bel M."/>
            <person name="Meyberg R."/>
            <person name="Vives C."/>
            <person name="Morata J."/>
            <person name="Symeonidi A."/>
            <person name="Hiss M."/>
            <person name="Muchero W."/>
            <person name="Kamisugi Y."/>
            <person name="Saleh O."/>
            <person name="Blanc G."/>
            <person name="Decker E.L."/>
            <person name="van Gessel N."/>
            <person name="Grimwood J."/>
            <person name="Hayes R.D."/>
            <person name="Graham S.W."/>
            <person name="Gunter L.E."/>
            <person name="McDaniel S.F."/>
            <person name="Hoernstein S.N.W."/>
            <person name="Larsson A."/>
            <person name="Li F.W."/>
            <person name="Perroud P.F."/>
            <person name="Phillips J."/>
            <person name="Ranjan P."/>
            <person name="Rokshar D.S."/>
            <person name="Rothfels C.J."/>
            <person name="Schneider L."/>
            <person name="Shu S."/>
            <person name="Stevenson D.W."/>
            <person name="Thummler F."/>
            <person name="Tillich M."/>
            <person name="Villarreal Aguilar J.C."/>
            <person name="Widiez T."/>
            <person name="Wong G.K."/>
            <person name="Wymore A."/>
            <person name="Zhang Y."/>
            <person name="Zimmer A.D."/>
            <person name="Quatrano R.S."/>
            <person name="Mayer K.F.X."/>
            <person name="Goodstein D."/>
            <person name="Casacuberta J.M."/>
            <person name="Vandepoele K."/>
            <person name="Reski R."/>
            <person name="Cuming A.C."/>
            <person name="Tuskan G.A."/>
            <person name="Maumus F."/>
            <person name="Salse J."/>
            <person name="Schmutz J."/>
            <person name="Rensing S.A."/>
        </authorList>
    </citation>
    <scope>NUCLEOTIDE SEQUENCE [LARGE SCALE GENOMIC DNA]</scope>
    <source>
        <strain evidence="2 3">cv. Gransden 2004</strain>
    </source>
</reference>
<proteinExistence type="predicted"/>
<dbReference type="EnsemblPlants" id="Pp3c6_27030V3.1">
    <property type="protein sequence ID" value="PAC:32977660.CDS.1"/>
    <property type="gene ID" value="Pp3c6_27030"/>
</dbReference>
<feature type="region of interest" description="Disordered" evidence="1">
    <location>
        <begin position="1"/>
        <end position="23"/>
    </location>
</feature>
<dbReference type="InParanoid" id="A0A7I3ZT68"/>
<name>A0A7I3ZT68_PHYPA</name>
<evidence type="ECO:0000256" key="1">
    <source>
        <dbReference type="SAM" id="MobiDB-lite"/>
    </source>
</evidence>
<dbReference type="EnsemblPlants" id="Pp3c6_27030V3.2">
    <property type="protein sequence ID" value="PAC:32977661.CDS.1"/>
    <property type="gene ID" value="Pp3c6_27030"/>
</dbReference>
<organism evidence="2 3">
    <name type="scientific">Physcomitrium patens</name>
    <name type="common">Spreading-leaved earth moss</name>
    <name type="synonym">Physcomitrella patens</name>
    <dbReference type="NCBI Taxonomy" id="3218"/>
    <lineage>
        <taxon>Eukaryota</taxon>
        <taxon>Viridiplantae</taxon>
        <taxon>Streptophyta</taxon>
        <taxon>Embryophyta</taxon>
        <taxon>Bryophyta</taxon>
        <taxon>Bryophytina</taxon>
        <taxon>Bryopsida</taxon>
        <taxon>Funariidae</taxon>
        <taxon>Funariales</taxon>
        <taxon>Funariaceae</taxon>
        <taxon>Physcomitrium</taxon>
    </lineage>
</organism>